<keyword evidence="4" id="KW-0233">DNA recombination</keyword>
<dbReference type="InterPro" id="IPR010998">
    <property type="entry name" value="Integrase_recombinase_N"/>
</dbReference>
<dbReference type="GO" id="GO:0015074">
    <property type="term" value="P:DNA integration"/>
    <property type="evidence" value="ECO:0007669"/>
    <property type="project" value="UniProtKB-KW"/>
</dbReference>
<dbReference type="PANTHER" id="PTHR30349">
    <property type="entry name" value="PHAGE INTEGRASE-RELATED"/>
    <property type="match status" value="1"/>
</dbReference>
<evidence type="ECO:0000256" key="6">
    <source>
        <dbReference type="SAM" id="MobiDB-lite"/>
    </source>
</evidence>
<evidence type="ECO:0000256" key="1">
    <source>
        <dbReference type="ARBA" id="ARBA00008857"/>
    </source>
</evidence>
<feature type="compositionally biased region" description="Polar residues" evidence="6">
    <location>
        <begin position="182"/>
        <end position="200"/>
    </location>
</feature>
<comment type="similarity">
    <text evidence="1">Belongs to the 'phage' integrase family.</text>
</comment>
<keyword evidence="3 5" id="KW-0238">DNA-binding</keyword>
<reference evidence="9 10" key="1">
    <citation type="journal article" date="2018" name="Front. Microbiol.">
        <title>Hydrolytic Capabilities as a Key to Environmental Success: Chitinolytic and Cellulolytic Acidobacteria From Acidic Sub-arctic Soils and Boreal Peatlands.</title>
        <authorList>
            <person name="Belova S.E."/>
            <person name="Ravin N.V."/>
            <person name="Pankratov T.A."/>
            <person name="Rakitin A.L."/>
            <person name="Ivanova A.A."/>
            <person name="Beletsky A.V."/>
            <person name="Mardanov A.V."/>
            <person name="Sinninghe Damste J.S."/>
            <person name="Dedysh S.N."/>
        </authorList>
    </citation>
    <scope>NUCLEOTIDE SEQUENCE [LARGE SCALE GENOMIC DNA]</scope>
    <source>
        <strain evidence="9 10">SBC82</strain>
    </source>
</reference>
<dbReference type="PROSITE" id="PS51900">
    <property type="entry name" value="CB"/>
    <property type="match status" value="1"/>
</dbReference>
<dbReference type="OrthoDB" id="9801717at2"/>
<dbReference type="Pfam" id="PF13495">
    <property type="entry name" value="Phage_int_SAM_4"/>
    <property type="match status" value="1"/>
</dbReference>
<evidence type="ECO:0000256" key="2">
    <source>
        <dbReference type="ARBA" id="ARBA00022908"/>
    </source>
</evidence>
<dbReference type="InterPro" id="IPR011010">
    <property type="entry name" value="DNA_brk_join_enz"/>
</dbReference>
<dbReference type="InterPro" id="IPR050090">
    <property type="entry name" value="Tyrosine_recombinase_XerCD"/>
</dbReference>
<dbReference type="InterPro" id="IPR002104">
    <property type="entry name" value="Integrase_catalytic"/>
</dbReference>
<evidence type="ECO:0000256" key="5">
    <source>
        <dbReference type="PROSITE-ProRule" id="PRU01248"/>
    </source>
</evidence>
<dbReference type="Proteomes" id="UP000253606">
    <property type="component" value="Chromosome"/>
</dbReference>
<dbReference type="AlphaFoldDB" id="A0A2Z5G1R1"/>
<sequence>MTQLRERMLHELERRNYSPSTIRGYLGAVRQFAEHFHCSPEQLGAEHLRRYQRYLLQEKRLEPSTVEMRVSALRFLYKRTLKRRDLAFDDLIFPKVPHKLPTVLSQEEVVRLIEAAPDRLYRMILVLLYATGVRRTEAARIKVEDIDSDDTGFRRVSAPLRTACPAQRLSPHPLLRLPRQPKTSPHTATLPRSAQPASSN</sequence>
<name>A0A2Z5G1R1_9BACT</name>
<evidence type="ECO:0000259" key="8">
    <source>
        <dbReference type="PROSITE" id="PS51900"/>
    </source>
</evidence>
<feature type="compositionally biased region" description="Low complexity" evidence="6">
    <location>
        <begin position="169"/>
        <end position="181"/>
    </location>
</feature>
<gene>
    <name evidence="9" type="ORF">ACPOL_3447</name>
</gene>
<dbReference type="PROSITE" id="PS51898">
    <property type="entry name" value="TYR_RECOMBINASE"/>
    <property type="match status" value="1"/>
</dbReference>
<feature type="domain" description="Tyr recombinase" evidence="7">
    <location>
        <begin position="99"/>
        <end position="200"/>
    </location>
</feature>
<keyword evidence="10" id="KW-1185">Reference proteome</keyword>
<evidence type="ECO:0000313" key="9">
    <source>
        <dbReference type="EMBL" id="AXC12734.1"/>
    </source>
</evidence>
<organism evidence="9 10">
    <name type="scientific">Acidisarcina polymorpha</name>
    <dbReference type="NCBI Taxonomy" id="2211140"/>
    <lineage>
        <taxon>Bacteria</taxon>
        <taxon>Pseudomonadati</taxon>
        <taxon>Acidobacteriota</taxon>
        <taxon>Terriglobia</taxon>
        <taxon>Terriglobales</taxon>
        <taxon>Acidobacteriaceae</taxon>
        <taxon>Acidisarcina</taxon>
    </lineage>
</organism>
<dbReference type="InterPro" id="IPR013762">
    <property type="entry name" value="Integrase-like_cat_sf"/>
</dbReference>
<evidence type="ECO:0000259" key="7">
    <source>
        <dbReference type="PROSITE" id="PS51898"/>
    </source>
</evidence>
<dbReference type="InterPro" id="IPR004107">
    <property type="entry name" value="Integrase_SAM-like_N"/>
</dbReference>
<dbReference type="SUPFAM" id="SSF56349">
    <property type="entry name" value="DNA breaking-rejoining enzymes"/>
    <property type="match status" value="1"/>
</dbReference>
<proteinExistence type="inferred from homology"/>
<accession>A0A2Z5G1R1</accession>
<evidence type="ECO:0000256" key="3">
    <source>
        <dbReference type="ARBA" id="ARBA00023125"/>
    </source>
</evidence>
<dbReference type="InterPro" id="IPR044068">
    <property type="entry name" value="CB"/>
</dbReference>
<protein>
    <submittedName>
        <fullName evidence="9">Mobile element protein</fullName>
    </submittedName>
</protein>
<dbReference type="GO" id="GO:0006310">
    <property type="term" value="P:DNA recombination"/>
    <property type="evidence" value="ECO:0007669"/>
    <property type="project" value="UniProtKB-KW"/>
</dbReference>
<feature type="region of interest" description="Disordered" evidence="6">
    <location>
        <begin position="169"/>
        <end position="200"/>
    </location>
</feature>
<dbReference type="KEGG" id="abas:ACPOL_3447"/>
<dbReference type="EMBL" id="CP030840">
    <property type="protein sequence ID" value="AXC12734.1"/>
    <property type="molecule type" value="Genomic_DNA"/>
</dbReference>
<dbReference type="GO" id="GO:0003677">
    <property type="term" value="F:DNA binding"/>
    <property type="evidence" value="ECO:0007669"/>
    <property type="project" value="UniProtKB-UniRule"/>
</dbReference>
<evidence type="ECO:0000313" key="10">
    <source>
        <dbReference type="Proteomes" id="UP000253606"/>
    </source>
</evidence>
<dbReference type="PANTHER" id="PTHR30349:SF64">
    <property type="entry name" value="PROPHAGE INTEGRASE INTD-RELATED"/>
    <property type="match status" value="1"/>
</dbReference>
<dbReference type="Gene3D" id="1.10.443.10">
    <property type="entry name" value="Intergrase catalytic core"/>
    <property type="match status" value="1"/>
</dbReference>
<keyword evidence="2" id="KW-0229">DNA integration</keyword>
<evidence type="ECO:0000256" key="4">
    <source>
        <dbReference type="ARBA" id="ARBA00023172"/>
    </source>
</evidence>
<feature type="domain" description="Core-binding (CB)" evidence="8">
    <location>
        <begin position="1"/>
        <end position="81"/>
    </location>
</feature>
<dbReference type="Gene3D" id="1.10.150.130">
    <property type="match status" value="1"/>
</dbReference>